<name>A0ABY6BBM4_9GAMM</name>
<organism evidence="1 2">
    <name type="scientific">Tahibacter amnicola</name>
    <dbReference type="NCBI Taxonomy" id="2976241"/>
    <lineage>
        <taxon>Bacteria</taxon>
        <taxon>Pseudomonadati</taxon>
        <taxon>Pseudomonadota</taxon>
        <taxon>Gammaproteobacteria</taxon>
        <taxon>Lysobacterales</taxon>
        <taxon>Rhodanobacteraceae</taxon>
        <taxon>Tahibacter</taxon>
    </lineage>
</organism>
<evidence type="ECO:0008006" key="3">
    <source>
        <dbReference type="Google" id="ProtNLM"/>
    </source>
</evidence>
<proteinExistence type="predicted"/>
<dbReference type="Proteomes" id="UP001064632">
    <property type="component" value="Chromosome"/>
</dbReference>
<evidence type="ECO:0000313" key="2">
    <source>
        <dbReference type="Proteomes" id="UP001064632"/>
    </source>
</evidence>
<sequence>MKHRLVLIRHAEEPDSDSDRGLSWRGRSRRAALAWAMCDPGGLLAGEVPCLIAASDNDDSCRPRLTVEPLGTVMTRQVHTVDDADFAGVSSLVPSHPGHCLIC</sequence>
<gene>
    <name evidence="1" type="ORF">N4264_17595</name>
</gene>
<keyword evidence="2" id="KW-1185">Reference proteome</keyword>
<dbReference type="RefSeq" id="WP_261693537.1">
    <property type="nucleotide sequence ID" value="NZ_CP104694.1"/>
</dbReference>
<accession>A0ABY6BBM4</accession>
<dbReference type="EMBL" id="CP104694">
    <property type="protein sequence ID" value="UXI66553.1"/>
    <property type="molecule type" value="Genomic_DNA"/>
</dbReference>
<protein>
    <recommendedName>
        <fullName evidence="3">Histidine phosphatase superfamily protein (Branch 1)</fullName>
    </recommendedName>
</protein>
<evidence type="ECO:0000313" key="1">
    <source>
        <dbReference type="EMBL" id="UXI66553.1"/>
    </source>
</evidence>
<reference evidence="1" key="1">
    <citation type="submission" date="2022-09" db="EMBL/GenBank/DDBJ databases">
        <title>Tahibacter sp. nov., isolated from a fresh water.</title>
        <authorList>
            <person name="Baek J.H."/>
            <person name="Lee J.K."/>
            <person name="Kim J.M."/>
            <person name="Jeon C.O."/>
        </authorList>
    </citation>
    <scope>NUCLEOTIDE SEQUENCE</scope>
    <source>
        <strain evidence="1">W38</strain>
    </source>
</reference>